<feature type="region of interest" description="Disordered" evidence="1">
    <location>
        <begin position="75"/>
        <end position="116"/>
    </location>
</feature>
<dbReference type="VEuPathDB" id="FungiDB:RhiirFUN_016457"/>
<proteinExistence type="predicted"/>
<dbReference type="EMBL" id="LLXJ01000035">
    <property type="protein sequence ID" value="PKC16764.1"/>
    <property type="molecule type" value="Genomic_DNA"/>
</dbReference>
<gene>
    <name evidence="2" type="ORF">RhiirA5_406651</name>
</gene>
<evidence type="ECO:0000313" key="2">
    <source>
        <dbReference type="EMBL" id="PKC16764.1"/>
    </source>
</evidence>
<organism evidence="2 3">
    <name type="scientific">Rhizophagus irregularis</name>
    <dbReference type="NCBI Taxonomy" id="588596"/>
    <lineage>
        <taxon>Eukaryota</taxon>
        <taxon>Fungi</taxon>
        <taxon>Fungi incertae sedis</taxon>
        <taxon>Mucoromycota</taxon>
        <taxon>Glomeromycotina</taxon>
        <taxon>Glomeromycetes</taxon>
        <taxon>Glomerales</taxon>
        <taxon>Glomeraceae</taxon>
        <taxon>Rhizophagus</taxon>
    </lineage>
</organism>
<name>A0A2N0QCF9_9GLOM</name>
<evidence type="ECO:0000256" key="1">
    <source>
        <dbReference type="SAM" id="MobiDB-lite"/>
    </source>
</evidence>
<dbReference type="Proteomes" id="UP000232722">
    <property type="component" value="Unassembled WGS sequence"/>
</dbReference>
<accession>A0A2N0QCF9</accession>
<sequence>MCPTSSGKIHTRIYHQPCFRLGSHRDGFKRMKNWLRQLEKKNKKTPSPPLPPVAATIDGCSNISNIRYSEVQRTKNTPLDLFLRRTPPPDDSTLSEDHTITSRAETITSPPTPHHD</sequence>
<dbReference type="AlphaFoldDB" id="A0A2N0QCF9"/>
<comment type="caution">
    <text evidence="2">The sequence shown here is derived from an EMBL/GenBank/DDBJ whole genome shotgun (WGS) entry which is preliminary data.</text>
</comment>
<reference evidence="2 3" key="2">
    <citation type="submission" date="2017-09" db="EMBL/GenBank/DDBJ databases">
        <title>Extensive intraspecific genome diversity in a model arbuscular mycorrhizal fungus.</title>
        <authorList>
            <person name="Chen E.C."/>
            <person name="Morin E."/>
            <person name="Beaudet D."/>
            <person name="Noel J."/>
            <person name="Ndikumana S."/>
            <person name="Charron P."/>
            <person name="St-Onge C."/>
            <person name="Giorgi J."/>
            <person name="Grigoriev I.V."/>
            <person name="Roux C."/>
            <person name="Martin F.M."/>
            <person name="Corradi N."/>
        </authorList>
    </citation>
    <scope>NUCLEOTIDE SEQUENCE [LARGE SCALE GENOMIC DNA]</scope>
    <source>
        <strain evidence="2 3">A5</strain>
    </source>
</reference>
<protein>
    <submittedName>
        <fullName evidence="2">Uncharacterized protein</fullName>
    </submittedName>
</protein>
<evidence type="ECO:0000313" key="3">
    <source>
        <dbReference type="Proteomes" id="UP000232722"/>
    </source>
</evidence>
<reference evidence="2 3" key="1">
    <citation type="submission" date="2016-04" db="EMBL/GenBank/DDBJ databases">
        <title>Genome analyses suggest a sexual origin of heterokaryosis in a supposedly ancient asexual fungus.</title>
        <authorList>
            <person name="Ropars J."/>
            <person name="Sedzielewska K."/>
            <person name="Noel J."/>
            <person name="Charron P."/>
            <person name="Farinelli L."/>
            <person name="Marton T."/>
            <person name="Kruger M."/>
            <person name="Pelin A."/>
            <person name="Brachmann A."/>
            <person name="Corradi N."/>
        </authorList>
    </citation>
    <scope>NUCLEOTIDE SEQUENCE [LARGE SCALE GENOMIC DNA]</scope>
    <source>
        <strain evidence="2 3">A5</strain>
    </source>
</reference>